<name>A0A2I2FL46_ASPCN</name>
<dbReference type="GO" id="GO:0016301">
    <property type="term" value="F:kinase activity"/>
    <property type="evidence" value="ECO:0007669"/>
    <property type="project" value="UniProtKB-KW"/>
</dbReference>
<reference evidence="2 3" key="1">
    <citation type="submission" date="2017-12" db="EMBL/GenBank/DDBJ databases">
        <authorList>
            <consortium name="DOE Joint Genome Institute"/>
            <person name="Haridas S."/>
            <person name="Kjaerbolling I."/>
            <person name="Vesth T.C."/>
            <person name="Frisvad J.C."/>
            <person name="Nybo J.L."/>
            <person name="Theobald S."/>
            <person name="Kuo A."/>
            <person name="Bowyer P."/>
            <person name="Matsuda Y."/>
            <person name="Mondo S."/>
            <person name="Lyhne E.K."/>
            <person name="Kogle M.E."/>
            <person name="Clum A."/>
            <person name="Lipzen A."/>
            <person name="Salamov A."/>
            <person name="Ngan C.Y."/>
            <person name="Daum C."/>
            <person name="Chiniquy J."/>
            <person name="Barry K."/>
            <person name="LaButti K."/>
            <person name="Simmons B.A."/>
            <person name="Magnuson J.K."/>
            <person name="Mortensen U.H."/>
            <person name="Larsen T.O."/>
            <person name="Grigoriev I.V."/>
            <person name="Baker S.E."/>
            <person name="Andersen M.R."/>
            <person name="Nordberg H.P."/>
            <person name="Cantor M.N."/>
            <person name="Hua S.X."/>
        </authorList>
    </citation>
    <scope>NUCLEOTIDE SEQUENCE [LARGE SCALE GENOMIC DNA]</scope>
    <source>
        <strain evidence="2 3">CBS 102.13</strain>
    </source>
</reference>
<evidence type="ECO:0000313" key="3">
    <source>
        <dbReference type="Proteomes" id="UP000234585"/>
    </source>
</evidence>
<keyword evidence="3" id="KW-1185">Reference proteome</keyword>
<dbReference type="Proteomes" id="UP000234585">
    <property type="component" value="Unassembled WGS sequence"/>
</dbReference>
<organism evidence="2 3">
    <name type="scientific">Aspergillus candidus</name>
    <dbReference type="NCBI Taxonomy" id="41067"/>
    <lineage>
        <taxon>Eukaryota</taxon>
        <taxon>Fungi</taxon>
        <taxon>Dikarya</taxon>
        <taxon>Ascomycota</taxon>
        <taxon>Pezizomycotina</taxon>
        <taxon>Eurotiomycetes</taxon>
        <taxon>Eurotiomycetidae</taxon>
        <taxon>Eurotiales</taxon>
        <taxon>Aspergillaceae</taxon>
        <taxon>Aspergillus</taxon>
        <taxon>Aspergillus subgen. Circumdati</taxon>
    </lineage>
</organism>
<sequence length="1056" mass="116092">MASVLPNNSYAYYSTEQATIILSTEKYTIDDKFNFPTDVCLVYAEELEIASSITARGKKIGLFCRELTIPNAVTVDVSGDKGTAGVSHVEQDGGPGGNGKDAGNVWICARFLPGKDPFHNLTIEAYGGPGGVGGDSTISAKQDEDKPKETKGGDGGNGGNGGDIELLFGTAVMDAAFALRKIHGRSWPEQVVCLTEPVLSESLPGYLSAGDKEVLRRLKDLGDVLQILASQLEVLSKADFNKEIQDAASSLMREVHANLATTDQAPADVTTEIVTLIQETLASVRSISQETLSHDATRIFEAARKSIRAAAPEKKSPLVPLIDSLEETLQASIVDMELTAYDFTKNNSRGAGGFSGFGTEKGGFRSQNGANGKAGSNSGRSRAKLLSFSGIKKDLAVFQAYVFPEQCQMLLNKADDFFFSSNTDDWKRAYALYNILADRLQVLNAFQGERSGLLDALEGLETKLNVTSNPVLQLKSVYEQAISRRNRLLLGQDMFGHVDSWVPRLSFGFYAQSVEERFLVLKSTEDLTAAYEDAVQKDNDVRGLVDQGISKMADAQKEAEAKIDLLTSPNGPLVSGVGKIAFLTKDVRLKRQLLSDKLSKIRFLRPFDWGMLLKGVGALVSVVRDPASIVDGLKTGYDIYQEASGELVKNAQGNGVKKEYIIDQLEHCGDTLDSLEKALKTKKNNEIDMDDPGALKILSTADDIRKILREFKNAVVPSDLKSVESALDSFVDVTLGRNSAILDYNASIQLLFEAINNREYSKSQGETLGQKRNSLNPKSPAILFWLRKTRDTMRLELMQRLNYESRAIRFWGLQKQLDFSRPGPLNSVTQLQVSQLNLKKAFENCLQGYANNIRVTWPRHESDKGLIYALSKEELEAFKRREVLVTSKGDDGVYTTSVRLEPGAPPFGSGRADVRINQVRLWLLGVQVNPDSAHRKRLLVKISHVGNETLENTERERFEFAHDAVNIQFEYDTAKVQGVDDFSSKFVFGKQGLEDNWSGGDSRPTASTIAAAGPFTEWRFAIRESENLGLDMGSVTAAYVEFRGANRPFSVDYHAP</sequence>
<dbReference type="EMBL" id="KZ559121">
    <property type="protein sequence ID" value="PLB41349.1"/>
    <property type="molecule type" value="Genomic_DNA"/>
</dbReference>
<dbReference type="AlphaFoldDB" id="A0A2I2FL46"/>
<proteinExistence type="predicted"/>
<evidence type="ECO:0000313" key="2">
    <source>
        <dbReference type="EMBL" id="PLB41349.1"/>
    </source>
</evidence>
<evidence type="ECO:0000256" key="1">
    <source>
        <dbReference type="SAM" id="MobiDB-lite"/>
    </source>
</evidence>
<gene>
    <name evidence="2" type="ORF">BDW47DRAFT_133709</name>
</gene>
<feature type="region of interest" description="Disordered" evidence="1">
    <location>
        <begin position="132"/>
        <end position="160"/>
    </location>
</feature>
<protein>
    <submittedName>
        <fullName evidence="2">Serine protein kinase</fullName>
    </submittedName>
</protein>
<feature type="compositionally biased region" description="Basic and acidic residues" evidence="1">
    <location>
        <begin position="141"/>
        <end position="152"/>
    </location>
</feature>
<dbReference type="OrthoDB" id="10016792at2759"/>
<keyword evidence="2" id="KW-0808">Transferase</keyword>
<accession>A0A2I2FL46</accession>
<keyword evidence="2" id="KW-0418">Kinase</keyword>
<dbReference type="GeneID" id="36525066"/>
<dbReference type="RefSeq" id="XP_024675361.1">
    <property type="nucleotide sequence ID" value="XM_024817906.1"/>
</dbReference>
<dbReference type="STRING" id="41067.A0A2I2FL46"/>